<dbReference type="Proteomes" id="UP001360953">
    <property type="component" value="Unassembled WGS sequence"/>
</dbReference>
<dbReference type="RefSeq" id="XP_066654695.1">
    <property type="nucleotide sequence ID" value="XM_066796011.1"/>
</dbReference>
<accession>A0ABR1LM48</accession>
<evidence type="ECO:0000313" key="1">
    <source>
        <dbReference type="EMBL" id="KAK7536279.1"/>
    </source>
</evidence>
<keyword evidence="2" id="KW-1185">Reference proteome</keyword>
<evidence type="ECO:0000313" key="2">
    <source>
        <dbReference type="Proteomes" id="UP001360953"/>
    </source>
</evidence>
<reference evidence="1 2" key="1">
    <citation type="submission" date="2024-04" db="EMBL/GenBank/DDBJ databases">
        <title>Phyllosticta paracitricarpa is synonymous to the EU quarantine fungus P. citricarpa based on phylogenomic analyses.</title>
        <authorList>
            <consortium name="Lawrence Berkeley National Laboratory"/>
            <person name="Van ingen-buijs V.A."/>
            <person name="Van westerhoven A.C."/>
            <person name="Haridas S."/>
            <person name="Skiadas P."/>
            <person name="Martin F."/>
            <person name="Groenewald J.Z."/>
            <person name="Crous P.W."/>
            <person name="Seidl M.F."/>
        </authorList>
    </citation>
    <scope>NUCLEOTIDE SEQUENCE [LARGE SCALE GENOMIC DNA]</scope>
    <source>
        <strain evidence="1 2">CPC 17464</strain>
    </source>
</reference>
<protein>
    <submittedName>
        <fullName evidence="1">Uncharacterized protein</fullName>
    </submittedName>
</protein>
<comment type="caution">
    <text evidence="1">The sequence shown here is derived from an EMBL/GenBank/DDBJ whole genome shotgun (WGS) entry which is preliminary data.</text>
</comment>
<gene>
    <name evidence="1" type="ORF">J3D65DRAFT_410897</name>
</gene>
<organism evidence="1 2">
    <name type="scientific">Phyllosticta citribraziliensis</name>
    <dbReference type="NCBI Taxonomy" id="989973"/>
    <lineage>
        <taxon>Eukaryota</taxon>
        <taxon>Fungi</taxon>
        <taxon>Dikarya</taxon>
        <taxon>Ascomycota</taxon>
        <taxon>Pezizomycotina</taxon>
        <taxon>Dothideomycetes</taxon>
        <taxon>Dothideomycetes incertae sedis</taxon>
        <taxon>Botryosphaeriales</taxon>
        <taxon>Phyllostictaceae</taxon>
        <taxon>Phyllosticta</taxon>
    </lineage>
</organism>
<name>A0ABR1LM48_9PEZI</name>
<dbReference type="EMBL" id="JBBPEH010000007">
    <property type="protein sequence ID" value="KAK7536279.1"/>
    <property type="molecule type" value="Genomic_DNA"/>
</dbReference>
<proteinExistence type="predicted"/>
<dbReference type="GeneID" id="92028917"/>
<sequence>MHREQRCRAECPSACCSCPPVAPTRGRRRSSTRLRRQPIPILFSSSTTQNLRHPAITAAHGSVIYFRVEAAILSDAFCLFAIPSSSPRTSVQASPRKPQPLRFKPTICSIPSLDHSSVTLEPSAFSSAHQRPPASFPWRHLRLPLNHSTPSSLTLQITVPPNFGQTGVDKRVHR</sequence>